<dbReference type="PIRSF" id="PIRSF003161">
    <property type="entry name" value="FliG"/>
    <property type="match status" value="1"/>
</dbReference>
<dbReference type="PANTHER" id="PTHR30534:SF0">
    <property type="entry name" value="FLAGELLAR MOTOR SWITCH PROTEIN FLIG"/>
    <property type="match status" value="1"/>
</dbReference>
<sequence length="335" mass="37187">MANNSAVNEEGLERSAILMMTLDEDTAAEVFKFLSPRDVQQLGMAMAGLRQVSRERIAEVLNLFHSELDQLSAIDINSSEHIRTVLVKALGEDRAASMLEDIFEANHGSGIDALNLMEPTVVAEMIRDEHPQIIATVIVHLERHQAADILALFDDALRNDIVLRIATFSGVQPAALQELTEVLGGLLDGQNLKRSKMGGVRTAAEILNLMNTTQEESVIETVRNYSDSLAQQIIDEMFVFENIADLDDRTIQRIMQDIDTNSLVVALKGAPEEMLNRFLSNMSNRAAEMMREDMQMRGPLRVSVVEAEQKNILLLIRRLADSGEIQISGGDEAYV</sequence>
<dbReference type="GO" id="GO:0009425">
    <property type="term" value="C:bacterial-type flagellum basal body"/>
    <property type="evidence" value="ECO:0007669"/>
    <property type="project" value="UniProtKB-SubCell"/>
</dbReference>
<dbReference type="InterPro" id="IPR000090">
    <property type="entry name" value="Flg_Motor_Flig"/>
</dbReference>
<dbReference type="SUPFAM" id="SSF48029">
    <property type="entry name" value="FliG"/>
    <property type="match status" value="2"/>
</dbReference>
<evidence type="ECO:0000256" key="1">
    <source>
        <dbReference type="ARBA" id="ARBA00004117"/>
    </source>
</evidence>
<keyword evidence="15" id="KW-0966">Cell projection</keyword>
<comment type="caution">
    <text evidence="15">The sequence shown here is derived from an EMBL/GenBank/DDBJ whole genome shotgun (WGS) entry which is preliminary data.</text>
</comment>
<keyword evidence="8 11" id="KW-0472">Membrane</keyword>
<dbReference type="Pfam" id="PF14841">
    <property type="entry name" value="FliG_M"/>
    <property type="match status" value="1"/>
</dbReference>
<proteinExistence type="inferred from homology"/>
<evidence type="ECO:0000256" key="11">
    <source>
        <dbReference type="PIRNR" id="PIRNR003161"/>
    </source>
</evidence>
<evidence type="ECO:0000259" key="12">
    <source>
        <dbReference type="Pfam" id="PF01706"/>
    </source>
</evidence>
<comment type="function">
    <text evidence="10 11">FliG is one of three proteins (FliG, FliN, FliM) that forms the rotor-mounted switch complex (C ring), located at the base of the basal body. This complex interacts with the CheY and CheZ chemotaxis proteins, in addition to contacting components of the motor that determine the direction of flagellar rotation.</text>
</comment>
<dbReference type="Pfam" id="PF01706">
    <property type="entry name" value="FliG_C"/>
    <property type="match status" value="1"/>
</dbReference>
<keyword evidence="15" id="KW-0282">Flagellum</keyword>
<dbReference type="EMBL" id="JAPIVE010000001">
    <property type="protein sequence ID" value="MCX2523122.1"/>
    <property type="molecule type" value="Genomic_DNA"/>
</dbReference>
<dbReference type="InterPro" id="IPR032779">
    <property type="entry name" value="FliG_M"/>
</dbReference>
<dbReference type="PRINTS" id="PR00954">
    <property type="entry name" value="FLGMOTORFLIG"/>
</dbReference>
<evidence type="ECO:0000256" key="2">
    <source>
        <dbReference type="ARBA" id="ARBA00004515"/>
    </source>
</evidence>
<evidence type="ECO:0000256" key="4">
    <source>
        <dbReference type="ARBA" id="ARBA00021870"/>
    </source>
</evidence>
<accession>A0AA41ZE22</accession>
<organism evidence="15 16">
    <name type="scientific">Larsenimonas rhizosphaerae</name>
    <dbReference type="NCBI Taxonomy" id="2944682"/>
    <lineage>
        <taxon>Bacteria</taxon>
        <taxon>Pseudomonadati</taxon>
        <taxon>Pseudomonadota</taxon>
        <taxon>Gammaproteobacteria</taxon>
        <taxon>Oceanospirillales</taxon>
        <taxon>Halomonadaceae</taxon>
        <taxon>Larsenimonas</taxon>
    </lineage>
</organism>
<dbReference type="GO" id="GO:0071973">
    <property type="term" value="P:bacterial-type flagellum-dependent cell motility"/>
    <property type="evidence" value="ECO:0007669"/>
    <property type="project" value="InterPro"/>
</dbReference>
<evidence type="ECO:0000256" key="3">
    <source>
        <dbReference type="ARBA" id="ARBA00010299"/>
    </source>
</evidence>
<dbReference type="GO" id="GO:0005886">
    <property type="term" value="C:plasma membrane"/>
    <property type="evidence" value="ECO:0007669"/>
    <property type="project" value="UniProtKB-SubCell"/>
</dbReference>
<keyword evidence="9 11" id="KW-0975">Bacterial flagellum</keyword>
<evidence type="ECO:0000259" key="14">
    <source>
        <dbReference type="Pfam" id="PF14842"/>
    </source>
</evidence>
<dbReference type="NCBIfam" id="TIGR00207">
    <property type="entry name" value="fliG"/>
    <property type="match status" value="1"/>
</dbReference>
<feature type="domain" description="Flagellar motor switch protein FliG C-terminal" evidence="12">
    <location>
        <begin position="222"/>
        <end position="327"/>
    </location>
</feature>
<dbReference type="Pfam" id="PF14842">
    <property type="entry name" value="FliG_N"/>
    <property type="match status" value="1"/>
</dbReference>
<dbReference type="Proteomes" id="UP001165678">
    <property type="component" value="Unassembled WGS sequence"/>
</dbReference>
<evidence type="ECO:0000259" key="13">
    <source>
        <dbReference type="Pfam" id="PF14841"/>
    </source>
</evidence>
<dbReference type="Gene3D" id="1.10.220.30">
    <property type="match status" value="3"/>
</dbReference>
<reference evidence="15" key="1">
    <citation type="submission" date="2022-11" db="EMBL/GenBank/DDBJ databases">
        <title>Larsenimonas rhizosphaerae sp. nov., isolated from a tidal mudflat.</title>
        <authorList>
            <person name="Lee S.D."/>
            <person name="Kim I.S."/>
        </authorList>
    </citation>
    <scope>NUCLEOTIDE SEQUENCE</scope>
    <source>
        <strain evidence="15">GH2-1</strain>
    </source>
</reference>
<keyword evidence="15" id="KW-0969">Cilium</keyword>
<evidence type="ECO:0000256" key="9">
    <source>
        <dbReference type="ARBA" id="ARBA00023143"/>
    </source>
</evidence>
<evidence type="ECO:0000256" key="5">
    <source>
        <dbReference type="ARBA" id="ARBA00022475"/>
    </source>
</evidence>
<dbReference type="PANTHER" id="PTHR30534">
    <property type="entry name" value="FLAGELLAR MOTOR SWITCH PROTEIN FLIG"/>
    <property type="match status" value="1"/>
</dbReference>
<dbReference type="InterPro" id="IPR028263">
    <property type="entry name" value="FliG_N"/>
</dbReference>
<feature type="domain" description="Flagellar motor switch protein FliG middle" evidence="13">
    <location>
        <begin position="119"/>
        <end position="190"/>
    </location>
</feature>
<protein>
    <recommendedName>
        <fullName evidence="4 11">Flagellar motor switch protein FliG</fullName>
    </recommendedName>
</protein>
<keyword evidence="5 11" id="KW-1003">Cell membrane</keyword>
<evidence type="ECO:0000313" key="16">
    <source>
        <dbReference type="Proteomes" id="UP001165678"/>
    </source>
</evidence>
<dbReference type="AlphaFoldDB" id="A0AA41ZE22"/>
<evidence type="ECO:0000256" key="10">
    <source>
        <dbReference type="ARBA" id="ARBA00025598"/>
    </source>
</evidence>
<gene>
    <name evidence="15" type="primary">fliG</name>
    <name evidence="15" type="ORF">OQ287_02605</name>
</gene>
<evidence type="ECO:0000256" key="8">
    <source>
        <dbReference type="ARBA" id="ARBA00023136"/>
    </source>
</evidence>
<dbReference type="RefSeq" id="WP_250936459.1">
    <property type="nucleotide sequence ID" value="NZ_JAMLJK010000001.1"/>
</dbReference>
<dbReference type="FunFam" id="1.10.220.30:FF:000001">
    <property type="entry name" value="Flagellar motor switch protein FliG"/>
    <property type="match status" value="1"/>
</dbReference>
<evidence type="ECO:0000313" key="15">
    <source>
        <dbReference type="EMBL" id="MCX2523122.1"/>
    </source>
</evidence>
<keyword evidence="6 11" id="KW-0145">Chemotaxis</keyword>
<dbReference type="InterPro" id="IPR023087">
    <property type="entry name" value="Flg_Motor_Flig_C"/>
</dbReference>
<keyword evidence="11" id="KW-0997">Cell inner membrane</keyword>
<feature type="domain" description="Flagellar motor switch protein FliG N-terminal" evidence="14">
    <location>
        <begin position="11"/>
        <end position="106"/>
    </location>
</feature>
<dbReference type="InterPro" id="IPR011002">
    <property type="entry name" value="FliG_a-hlx"/>
</dbReference>
<dbReference type="GO" id="GO:0003774">
    <property type="term" value="F:cytoskeletal motor activity"/>
    <property type="evidence" value="ECO:0007669"/>
    <property type="project" value="InterPro"/>
</dbReference>
<comment type="similarity">
    <text evidence="3 11">Belongs to the FliG family.</text>
</comment>
<dbReference type="GO" id="GO:0006935">
    <property type="term" value="P:chemotaxis"/>
    <property type="evidence" value="ECO:0007669"/>
    <property type="project" value="UniProtKB-KW"/>
</dbReference>
<keyword evidence="7 11" id="KW-0283">Flagellar rotation</keyword>
<evidence type="ECO:0000256" key="7">
    <source>
        <dbReference type="ARBA" id="ARBA00022779"/>
    </source>
</evidence>
<comment type="subcellular location">
    <subcellularLocation>
        <location evidence="1 11">Bacterial flagellum basal body</location>
    </subcellularLocation>
    <subcellularLocation>
        <location evidence="2 11">Cell inner membrane</location>
        <topology evidence="2 11">Peripheral membrane protein</topology>
        <orientation evidence="2 11">Cytoplasmic side</orientation>
    </subcellularLocation>
</comment>
<name>A0AA41ZE22_9GAMM</name>
<keyword evidence="16" id="KW-1185">Reference proteome</keyword>
<evidence type="ECO:0000256" key="6">
    <source>
        <dbReference type="ARBA" id="ARBA00022500"/>
    </source>
</evidence>